<keyword evidence="2" id="KW-0963">Cytoplasm</keyword>
<dbReference type="PROSITE" id="PS51857">
    <property type="entry name" value="CSD_2"/>
    <property type="match status" value="1"/>
</dbReference>
<dbReference type="KEGG" id="apl:APL_0725"/>
<dbReference type="EMBL" id="CP000569">
    <property type="protein sequence ID" value="ABN73825.1"/>
    <property type="molecule type" value="Genomic_DNA"/>
</dbReference>
<dbReference type="InterPro" id="IPR050181">
    <property type="entry name" value="Cold_shock_domain"/>
</dbReference>
<dbReference type="InterPro" id="IPR012340">
    <property type="entry name" value="NA-bd_OB-fold"/>
</dbReference>
<dbReference type="PROSITE" id="PS00352">
    <property type="entry name" value="CSD_1"/>
    <property type="match status" value="1"/>
</dbReference>
<dbReference type="EnsemblBacteria" id="ABN73825">
    <property type="protein sequence ID" value="ABN73825"/>
    <property type="gene ID" value="APL_0725"/>
</dbReference>
<name>A3N089_ACTP2</name>
<dbReference type="InterPro" id="IPR012156">
    <property type="entry name" value="Cold_shock_CspA"/>
</dbReference>
<organism evidence="5 6">
    <name type="scientific">Actinobacillus pleuropneumoniae serotype 5b (strain L20)</name>
    <dbReference type="NCBI Taxonomy" id="416269"/>
    <lineage>
        <taxon>Bacteria</taxon>
        <taxon>Pseudomonadati</taxon>
        <taxon>Pseudomonadota</taxon>
        <taxon>Gammaproteobacteria</taxon>
        <taxon>Pasteurellales</taxon>
        <taxon>Pasteurellaceae</taxon>
        <taxon>Actinobacillus</taxon>
    </lineage>
</organism>
<sequence>MKWFNSAKGFGFITSDNVEGDIFAHFSEIQSEGYRSLKVGQKVQFELINGERGASAAKISLVE</sequence>
<evidence type="ECO:0000256" key="1">
    <source>
        <dbReference type="ARBA" id="ARBA00004496"/>
    </source>
</evidence>
<feature type="domain" description="CSD" evidence="4">
    <location>
        <begin position="1"/>
        <end position="61"/>
    </location>
</feature>
<evidence type="ECO:0000256" key="2">
    <source>
        <dbReference type="ARBA" id="ARBA00022490"/>
    </source>
</evidence>
<dbReference type="GO" id="GO:0005829">
    <property type="term" value="C:cytosol"/>
    <property type="evidence" value="ECO:0007669"/>
    <property type="project" value="UniProtKB-ARBA"/>
</dbReference>
<dbReference type="InterPro" id="IPR019844">
    <property type="entry name" value="CSD_CS"/>
</dbReference>
<dbReference type="SUPFAM" id="SSF50249">
    <property type="entry name" value="Nucleic acid-binding proteins"/>
    <property type="match status" value="1"/>
</dbReference>
<dbReference type="AlphaFoldDB" id="A3N089"/>
<evidence type="ECO:0000313" key="5">
    <source>
        <dbReference type="EMBL" id="ABN73825.1"/>
    </source>
</evidence>
<protein>
    <submittedName>
        <fullName evidence="5">Cold shock-like protein CspD</fullName>
    </submittedName>
</protein>
<reference evidence="5 6" key="1">
    <citation type="journal article" date="2008" name="J. Bacteriol.">
        <title>The complete genome sequence of Actinobacillus pleuropneumoniae L20 (serotype 5b).</title>
        <authorList>
            <person name="Foote S.J."/>
            <person name="Bosse J.T."/>
            <person name="Bouevitch A.B."/>
            <person name="Langford P.R."/>
            <person name="Young N.M."/>
            <person name="Nash J.H."/>
        </authorList>
    </citation>
    <scope>NUCLEOTIDE SEQUENCE [LARGE SCALE GENOMIC DNA]</scope>
    <source>
        <strain evidence="5 6">L20</strain>
    </source>
</reference>
<dbReference type="Proteomes" id="UP000001432">
    <property type="component" value="Chromosome"/>
</dbReference>
<proteinExistence type="predicted"/>
<dbReference type="HOGENOM" id="CLU_117621_0_3_6"/>
<dbReference type="Pfam" id="PF00313">
    <property type="entry name" value="CSD"/>
    <property type="match status" value="1"/>
</dbReference>
<dbReference type="SMART" id="SM00357">
    <property type="entry name" value="CSP"/>
    <property type="match status" value="1"/>
</dbReference>
<dbReference type="InterPro" id="IPR011129">
    <property type="entry name" value="CSD"/>
</dbReference>
<dbReference type="PANTHER" id="PTHR11544">
    <property type="entry name" value="COLD SHOCK DOMAIN CONTAINING PROTEINS"/>
    <property type="match status" value="1"/>
</dbReference>
<dbReference type="InterPro" id="IPR002059">
    <property type="entry name" value="CSP_DNA-bd"/>
</dbReference>
<dbReference type="CDD" id="cd04458">
    <property type="entry name" value="CSP_CDS"/>
    <property type="match status" value="1"/>
</dbReference>
<dbReference type="PIRSF" id="PIRSF002599">
    <property type="entry name" value="Cold_shock_A"/>
    <property type="match status" value="1"/>
</dbReference>
<evidence type="ECO:0000256" key="3">
    <source>
        <dbReference type="RuleBase" id="RU000408"/>
    </source>
</evidence>
<dbReference type="Gene3D" id="2.40.50.140">
    <property type="entry name" value="Nucleic acid-binding proteins"/>
    <property type="match status" value="1"/>
</dbReference>
<evidence type="ECO:0000259" key="4">
    <source>
        <dbReference type="PROSITE" id="PS51857"/>
    </source>
</evidence>
<evidence type="ECO:0000313" key="6">
    <source>
        <dbReference type="Proteomes" id="UP000001432"/>
    </source>
</evidence>
<gene>
    <name evidence="5" type="primary">cspD</name>
    <name evidence="5" type="ordered locus">APL_0725</name>
</gene>
<dbReference type="PRINTS" id="PR00050">
    <property type="entry name" value="COLDSHOCK"/>
</dbReference>
<dbReference type="GO" id="GO:0003676">
    <property type="term" value="F:nucleic acid binding"/>
    <property type="evidence" value="ECO:0007669"/>
    <property type="project" value="InterPro"/>
</dbReference>
<dbReference type="STRING" id="416269.APL_0725"/>
<accession>A3N089</accession>
<dbReference type="eggNOG" id="COG1278">
    <property type="taxonomic scope" value="Bacteria"/>
</dbReference>
<comment type="subcellular location">
    <subcellularLocation>
        <location evidence="1 3">Cytoplasm</location>
    </subcellularLocation>
</comment>